<evidence type="ECO:0000313" key="4">
    <source>
        <dbReference type="EMBL" id="PHN05017.1"/>
    </source>
</evidence>
<sequence length="503" mass="58616">MQKNNELYDKYVRQMQKLADVEYAIGVLSWDKEVSLPPQGARFRSQQVATLSGMAHEIFTAPELGEVIEKLVNDGQELSISQQRNIELSWRDLQRSRKLDMDFVIRRSQLVSAGYHAWIAAREANDFKVFAQPLADLIEIKREEARKMGYEAHPYDALMEEFEPGMRVSQLDPLFVDVREQLVDFVRLIREQPQVNDAFLHQHFPQQQQWDYGLELLKRIGFSFQAGRQDLSTHPFTINFSPEDVRVTTRVDENNFATMTWSCLHEGGHALYEQGLPVEYYGLPLGRYVSLGIHESQSRLWENNVGRSLAFWEAQFPDLQAVFPQQFSGVTPTDFFRAINKIEPSLIRVESDELHYHFHILIRYELEKALIEGSLEVADLRDAWNEKYKAYLDLEVPDDKRGILQDIHWAHGSLGYFPTYSLGSFYAAQLYHQIDQDLPDLQESILRGDTSPVLEWLRKNIHAHGRFYSANDLCEKVCGEPLQFRYFMEYARKKYNSIYDLGL</sequence>
<keyword evidence="1 4" id="KW-0121">Carboxypeptidase</keyword>
<feature type="binding site" evidence="2">
    <location>
        <position position="269"/>
    </location>
    <ligand>
        <name>Zn(2+)</name>
        <dbReference type="ChEBI" id="CHEBI:29105"/>
        <note>catalytic</note>
    </ligand>
</feature>
<dbReference type="EC" id="3.4.17.19" evidence="1"/>
<protein>
    <recommendedName>
        <fullName evidence="1">Metal-dependent carboxypeptidase</fullName>
        <ecNumber evidence="1">3.4.17.19</ecNumber>
    </recommendedName>
</protein>
<keyword evidence="1 2" id="KW-0479">Metal-binding</keyword>
<dbReference type="PIRSF" id="PIRSF006615">
    <property type="entry name" value="Zn_crbxpep_Taq"/>
    <property type="match status" value="1"/>
</dbReference>
<feature type="binding site" evidence="2">
    <location>
        <position position="265"/>
    </location>
    <ligand>
        <name>Zn(2+)</name>
        <dbReference type="ChEBI" id="CHEBI:29105"/>
        <note>catalytic</note>
    </ligand>
</feature>
<gene>
    <name evidence="4" type="ORF">CRP01_18490</name>
</gene>
<dbReference type="CDD" id="cd06460">
    <property type="entry name" value="M32_Taq"/>
    <property type="match status" value="1"/>
</dbReference>
<evidence type="ECO:0000256" key="3">
    <source>
        <dbReference type="PIRSR" id="PIRSR006615-2"/>
    </source>
</evidence>
<dbReference type="SUPFAM" id="SSF55486">
    <property type="entry name" value="Metalloproteases ('zincins'), catalytic domain"/>
    <property type="match status" value="1"/>
</dbReference>
<dbReference type="Gene3D" id="1.10.1370.30">
    <property type="match status" value="1"/>
</dbReference>
<comment type="cofactor">
    <cofactor evidence="2">
        <name>Zn(2+)</name>
        <dbReference type="ChEBI" id="CHEBI:29105"/>
    </cofactor>
    <text evidence="2">Binds 1 zinc ion per subunit.</text>
</comment>
<dbReference type="Pfam" id="PF02074">
    <property type="entry name" value="Peptidase_M32"/>
    <property type="match status" value="1"/>
</dbReference>
<comment type="function">
    <text evidence="1">Broad specificity carboxypetidase that releases amino acids sequentially from the C-terminus, including neutral, aromatic, polar and basic residues.</text>
</comment>
<feature type="binding site" evidence="2">
    <location>
        <position position="295"/>
    </location>
    <ligand>
        <name>Zn(2+)</name>
        <dbReference type="ChEBI" id="CHEBI:29105"/>
        <note>catalytic</note>
    </ligand>
</feature>
<dbReference type="Proteomes" id="UP000223913">
    <property type="component" value="Unassembled WGS sequence"/>
</dbReference>
<organism evidence="4 5">
    <name type="scientific">Flavilitoribacter nigricans (strain ATCC 23147 / DSM 23189 / NBRC 102662 / NCIMB 1420 / SS-2)</name>
    <name type="common">Lewinella nigricans</name>
    <dbReference type="NCBI Taxonomy" id="1122177"/>
    <lineage>
        <taxon>Bacteria</taxon>
        <taxon>Pseudomonadati</taxon>
        <taxon>Bacteroidota</taxon>
        <taxon>Saprospiria</taxon>
        <taxon>Saprospirales</taxon>
        <taxon>Lewinellaceae</taxon>
        <taxon>Flavilitoribacter</taxon>
    </lineage>
</organism>
<dbReference type="GO" id="GO:0046872">
    <property type="term" value="F:metal ion binding"/>
    <property type="evidence" value="ECO:0007669"/>
    <property type="project" value="UniProtKB-KW"/>
</dbReference>
<keyword evidence="5" id="KW-1185">Reference proteome</keyword>
<evidence type="ECO:0000256" key="2">
    <source>
        <dbReference type="PIRSR" id="PIRSR006615-1"/>
    </source>
</evidence>
<comment type="caution">
    <text evidence="4">The sequence shown here is derived from an EMBL/GenBank/DDBJ whole genome shotgun (WGS) entry which is preliminary data.</text>
</comment>
<comment type="catalytic activity">
    <reaction evidence="1">
        <text>Release of a C-terminal amino acid with broad specificity, except for -Pro.</text>
        <dbReference type="EC" id="3.4.17.19"/>
    </reaction>
</comment>
<evidence type="ECO:0000313" key="5">
    <source>
        <dbReference type="Proteomes" id="UP000223913"/>
    </source>
</evidence>
<evidence type="ECO:0000256" key="1">
    <source>
        <dbReference type="PIRNR" id="PIRNR006615"/>
    </source>
</evidence>
<name>A0A2D0N962_FLAN2</name>
<dbReference type="GO" id="GO:0006508">
    <property type="term" value="P:proteolysis"/>
    <property type="evidence" value="ECO:0007669"/>
    <property type="project" value="UniProtKB-UniRule"/>
</dbReference>
<keyword evidence="1" id="KW-0645">Protease</keyword>
<dbReference type="PANTHER" id="PTHR34217">
    <property type="entry name" value="METAL-DEPENDENT CARBOXYPEPTIDASE"/>
    <property type="match status" value="1"/>
</dbReference>
<dbReference type="PANTHER" id="PTHR34217:SF1">
    <property type="entry name" value="CARBOXYPEPTIDASE 1"/>
    <property type="match status" value="1"/>
</dbReference>
<dbReference type="OrthoDB" id="9772308at2"/>
<dbReference type="PROSITE" id="PS52034">
    <property type="entry name" value="PEPTIDASE_M32"/>
    <property type="match status" value="1"/>
</dbReference>
<keyword evidence="1" id="KW-0482">Metalloprotease</keyword>
<proteinExistence type="inferred from homology"/>
<keyword evidence="1" id="KW-0378">Hydrolase</keyword>
<keyword evidence="2" id="KW-0862">Zinc</keyword>
<dbReference type="GO" id="GO:0004181">
    <property type="term" value="F:metallocarboxypeptidase activity"/>
    <property type="evidence" value="ECO:0007669"/>
    <property type="project" value="UniProtKB-UniRule"/>
</dbReference>
<dbReference type="AlphaFoldDB" id="A0A2D0N962"/>
<reference evidence="4 5" key="1">
    <citation type="submission" date="2017-10" db="EMBL/GenBank/DDBJ databases">
        <title>The draft genome sequence of Lewinella nigricans NBRC 102662.</title>
        <authorList>
            <person name="Wang K."/>
        </authorList>
    </citation>
    <scope>NUCLEOTIDE SEQUENCE [LARGE SCALE GENOMIC DNA]</scope>
    <source>
        <strain evidence="4 5">NBRC 102662</strain>
    </source>
</reference>
<comment type="similarity">
    <text evidence="1">Belongs to the peptidase M32 family.</text>
</comment>
<dbReference type="InterPro" id="IPR001333">
    <property type="entry name" value="Peptidase_M32_Taq"/>
</dbReference>
<accession>A0A2D0N962</accession>
<dbReference type="RefSeq" id="WP_099151564.1">
    <property type="nucleotide sequence ID" value="NZ_PDUD01000023.1"/>
</dbReference>
<dbReference type="EMBL" id="PDUD01000023">
    <property type="protein sequence ID" value="PHN05017.1"/>
    <property type="molecule type" value="Genomic_DNA"/>
</dbReference>
<dbReference type="PRINTS" id="PR00998">
    <property type="entry name" value="CRBOXYPTASET"/>
</dbReference>
<feature type="active site" description="Proton donor/acceptor" evidence="3">
    <location>
        <position position="266"/>
    </location>
</feature>